<protein>
    <recommendedName>
        <fullName evidence="1">Integrase catalytic domain-containing protein</fullName>
    </recommendedName>
</protein>
<reference evidence="2 3" key="1">
    <citation type="journal article" date="2022" name="Front. Microbiol.">
        <title>Male-killing mechanisms vary between Spiroplasma species.</title>
        <authorList>
            <person name="Arai H."/>
            <person name="Inoue M."/>
            <person name="Kageyama D."/>
        </authorList>
    </citation>
    <scope>NUCLEOTIDE SEQUENCE [LARGE SCALE GENOMIC DNA]</scope>
    <source>
        <strain evidence="3">sHm</strain>
    </source>
</reference>
<dbReference type="PROSITE" id="PS50994">
    <property type="entry name" value="INTEGRASE"/>
    <property type="match status" value="1"/>
</dbReference>
<feature type="domain" description="Integrase catalytic" evidence="1">
    <location>
        <begin position="54"/>
        <end position="206"/>
    </location>
</feature>
<name>A0ABM8BU78_9MOLU</name>
<evidence type="ECO:0000313" key="3">
    <source>
        <dbReference type="Proteomes" id="UP001163387"/>
    </source>
</evidence>
<accession>A0ABM8BU78</accession>
<dbReference type="InterPro" id="IPR050900">
    <property type="entry name" value="Transposase_IS3/IS150/IS904"/>
</dbReference>
<dbReference type="PANTHER" id="PTHR46889:SF4">
    <property type="entry name" value="TRANSPOSASE INSO FOR INSERTION SEQUENCE ELEMENT IS911B-RELATED"/>
    <property type="match status" value="1"/>
</dbReference>
<sequence length="206" mass="24555">MITLWINKIYNLKLKFHIVYRYMKNMSLKAKVRIKKFDYRTKSGSLRYDNLLKRDFSTTNLNEKLGTDITYLLTNGKTYYLSIVKDFHNNEILDYKISASLDMTFVVQNIIQAWVNAQKPTSWILQSDQGFHYTNPSYKILCDELKIKISMSRRGNSCDNGATENLEQWKQNFYIKFQEKIELLNEYKTTYLNIFTFIIIIDQLTK</sequence>
<dbReference type="EMBL" id="AP026933">
    <property type="protein sequence ID" value="BDT03404.1"/>
    <property type="molecule type" value="Genomic_DNA"/>
</dbReference>
<dbReference type="InterPro" id="IPR012337">
    <property type="entry name" value="RNaseH-like_sf"/>
</dbReference>
<dbReference type="Proteomes" id="UP001163387">
    <property type="component" value="Chromosome"/>
</dbReference>
<keyword evidence="3" id="KW-1185">Reference proteome</keyword>
<dbReference type="Gene3D" id="3.30.420.10">
    <property type="entry name" value="Ribonuclease H-like superfamily/Ribonuclease H"/>
    <property type="match status" value="1"/>
</dbReference>
<dbReference type="Pfam" id="PF00665">
    <property type="entry name" value="rve"/>
    <property type="match status" value="1"/>
</dbReference>
<evidence type="ECO:0000259" key="1">
    <source>
        <dbReference type="PROSITE" id="PS50994"/>
    </source>
</evidence>
<organism evidence="2 3">
    <name type="scientific">Spiroplasma ixodetis</name>
    <dbReference type="NCBI Taxonomy" id="2141"/>
    <lineage>
        <taxon>Bacteria</taxon>
        <taxon>Bacillati</taxon>
        <taxon>Mycoplasmatota</taxon>
        <taxon>Mollicutes</taxon>
        <taxon>Entomoplasmatales</taxon>
        <taxon>Spiroplasmataceae</taxon>
        <taxon>Spiroplasma</taxon>
    </lineage>
</organism>
<gene>
    <name evidence="2" type="ORF">SHM_10500</name>
</gene>
<dbReference type="InterPro" id="IPR001584">
    <property type="entry name" value="Integrase_cat-core"/>
</dbReference>
<dbReference type="SUPFAM" id="SSF53098">
    <property type="entry name" value="Ribonuclease H-like"/>
    <property type="match status" value="1"/>
</dbReference>
<dbReference type="PANTHER" id="PTHR46889">
    <property type="entry name" value="TRANSPOSASE INSF FOR INSERTION SEQUENCE IS3B-RELATED"/>
    <property type="match status" value="1"/>
</dbReference>
<proteinExistence type="predicted"/>
<dbReference type="InterPro" id="IPR036397">
    <property type="entry name" value="RNaseH_sf"/>
</dbReference>
<evidence type="ECO:0000313" key="2">
    <source>
        <dbReference type="EMBL" id="BDT03404.1"/>
    </source>
</evidence>